<feature type="compositionally biased region" description="Low complexity" evidence="2">
    <location>
        <begin position="813"/>
        <end position="833"/>
    </location>
</feature>
<feature type="compositionally biased region" description="Polar residues" evidence="2">
    <location>
        <begin position="918"/>
        <end position="932"/>
    </location>
</feature>
<feature type="compositionally biased region" description="Basic and acidic residues" evidence="2">
    <location>
        <begin position="839"/>
        <end position="854"/>
    </location>
</feature>
<feature type="region of interest" description="Disordered" evidence="2">
    <location>
        <begin position="1175"/>
        <end position="1344"/>
    </location>
</feature>
<dbReference type="HOGENOM" id="CLU_258146_0_0_1"/>
<dbReference type="Gene3D" id="2.60.120.650">
    <property type="entry name" value="Cupin"/>
    <property type="match status" value="1"/>
</dbReference>
<sequence>MGRTLESRRAQLMQTQTQWGDPLPLSSARGIDHDQPVTALCHECDSTSHTDMERRVVDETWNNPVHSCQSWSLSSLLANNRNFIETRRISVADEKLSDTIGTFDKAGVPLVIQDLHNKPGWRNDLLSLDWLRDESEINDISVRNIHNNLDSSLSLADFIEKTRETPQFVQPEENERFYGKDLDCPAKWTEWLCTGNVVPNQVLPTHDNILSHLPKSSKVDTLMCYIGAGDTFTPSHKDSCASNGHNLMCYSENGGSAFWFMTEQKDARKVADYFHNKLGHEIDHESYVTTVEEFADAPFNVYVLEQKVGDLVLVPRMSCHQVVNYGGLTVKLSWSRMTVKGAIQALYHELPLYRRVCRREIYRIRFTLYQTIVALTEQLCNGDKDKNCFRRLTQALKAFDDVLKNECVADYTSLPCIPSETFLTCDFCGADIFQSFFECNECHTYDSNDSCAICADCFIEGRSCRCRSMRPMQVQPLGNILRERRSTVKLLEEYWQSNPEEQVPVLKESELFSGGAFKAGCLLARSRNEKKGSKSCSSGIASPLSHHLSEGDAIYCQSCHHGTCHFHLLRENRLHTIKTLLSINADPKKDVHHQRHREGKEKYAHELSKFQSKESKAEKVEDLEVQLVNLALNFPRCRPINYSYTHAGWYDEVIVAPVTITINKPPNTMASSPPPPYEEGPRRDTTLSSSLARRNPSAIAGPSNETATAESSSSAAAMSPPKRKKRKLVMECVLLDRDCSAMNHGVITVSSDSESSPPRTRTGRPRISDVSHGPRPREADAIVSGPNANGRRAVAPSNFTSDLALALNVAASTEESTPSASSSSASAPTSSRRAVPKAKKVEVEVEVEVKRTEAKPASAKSSGKRPVMEIQSDHDSTDDDDEPIIAKPHIPPTKSTPARRSGPVVALGGRKDARLNAGSRSNAQPSVGFASTSEKHQREDGRLALPGPKKSITTTIDVAARSASRVPSVSPGADSKVPSKHKATLPSFSKTTKKRSSDKGEDGPIAESSRMASMRHMRESKQRVASLDREERGRESHIINVDSADNIQQSSSSFAIPQTMLPSGNPELSSSMFVAMMKMLQQEYANNEELRSKNAQLTNQLDHLQRENARVTAQQQQQQQQTAENNVGQALIQGAVLPGFIQHTVQHAVDASLKNTINGFLPQVAAVMNHSSNHMGVNFPQQPMNMRNDYVGQPARYSRGPPRRPFGHSRSPNYRPNTQYQRHDRNYRRTHHEPSSSSRPRSSSRHLSPPSESYRRSVRDSQPMEIEEIGHRSIEERPSPGDDIENRRDSDGDARMSDVDPQDWEGRYVQEDEHVPSPPKDKLESDSSKSKQLPGDLTNNPWFA</sequence>
<evidence type="ECO:0000313" key="4">
    <source>
        <dbReference type="EMBL" id="KIK57690.1"/>
    </source>
</evidence>
<feature type="compositionally biased region" description="Polar residues" evidence="2">
    <location>
        <begin position="1175"/>
        <end position="1185"/>
    </location>
</feature>
<evidence type="ECO:0000259" key="3">
    <source>
        <dbReference type="PROSITE" id="PS51184"/>
    </source>
</evidence>
<feature type="region of interest" description="Disordered" evidence="2">
    <location>
        <begin position="747"/>
        <end position="789"/>
    </location>
</feature>
<evidence type="ECO:0000256" key="1">
    <source>
        <dbReference type="SAM" id="Coils"/>
    </source>
</evidence>
<feature type="compositionally biased region" description="Low complexity" evidence="2">
    <location>
        <begin position="1235"/>
        <end position="1252"/>
    </location>
</feature>
<proteinExistence type="predicted"/>
<dbReference type="InterPro" id="IPR003347">
    <property type="entry name" value="JmjC_dom"/>
</dbReference>
<organism evidence="4 5">
    <name type="scientific">Collybiopsis luxurians FD-317 M1</name>
    <dbReference type="NCBI Taxonomy" id="944289"/>
    <lineage>
        <taxon>Eukaryota</taxon>
        <taxon>Fungi</taxon>
        <taxon>Dikarya</taxon>
        <taxon>Basidiomycota</taxon>
        <taxon>Agaricomycotina</taxon>
        <taxon>Agaricomycetes</taxon>
        <taxon>Agaricomycetidae</taxon>
        <taxon>Agaricales</taxon>
        <taxon>Marasmiineae</taxon>
        <taxon>Omphalotaceae</taxon>
        <taxon>Collybiopsis</taxon>
        <taxon>Collybiopsis luxurians</taxon>
    </lineage>
</organism>
<feature type="compositionally biased region" description="Basic and acidic residues" evidence="2">
    <location>
        <begin position="1016"/>
        <end position="1037"/>
    </location>
</feature>
<accession>A0A0D0B365</accession>
<feature type="compositionally biased region" description="Basic and acidic residues" evidence="2">
    <location>
        <begin position="1268"/>
        <end position="1329"/>
    </location>
</feature>
<feature type="compositionally biased region" description="Low complexity" evidence="2">
    <location>
        <begin position="958"/>
        <end position="971"/>
    </location>
</feature>
<dbReference type="Pfam" id="PF02373">
    <property type="entry name" value="JmjC"/>
    <property type="match status" value="1"/>
</dbReference>
<dbReference type="SMART" id="SM00558">
    <property type="entry name" value="JmjC"/>
    <property type="match status" value="1"/>
</dbReference>
<dbReference type="Proteomes" id="UP000053593">
    <property type="component" value="Unassembled WGS sequence"/>
</dbReference>
<name>A0A0D0B365_9AGAR</name>
<dbReference type="OrthoDB" id="298344at2759"/>
<feature type="region of interest" description="Disordered" evidence="2">
    <location>
        <begin position="665"/>
        <end position="723"/>
    </location>
</feature>
<dbReference type="SUPFAM" id="SSF51197">
    <property type="entry name" value="Clavaminate synthase-like"/>
    <property type="match status" value="1"/>
</dbReference>
<feature type="coiled-coil region" evidence="1">
    <location>
        <begin position="1080"/>
        <end position="1126"/>
    </location>
</feature>
<keyword evidence="5" id="KW-1185">Reference proteome</keyword>
<dbReference type="PROSITE" id="PS51184">
    <property type="entry name" value="JMJC"/>
    <property type="match status" value="1"/>
</dbReference>
<reference evidence="4 5" key="1">
    <citation type="submission" date="2014-04" db="EMBL/GenBank/DDBJ databases">
        <title>Evolutionary Origins and Diversification of the Mycorrhizal Mutualists.</title>
        <authorList>
            <consortium name="DOE Joint Genome Institute"/>
            <consortium name="Mycorrhizal Genomics Consortium"/>
            <person name="Kohler A."/>
            <person name="Kuo A."/>
            <person name="Nagy L.G."/>
            <person name="Floudas D."/>
            <person name="Copeland A."/>
            <person name="Barry K.W."/>
            <person name="Cichocki N."/>
            <person name="Veneault-Fourrey C."/>
            <person name="LaButti K."/>
            <person name="Lindquist E.A."/>
            <person name="Lipzen A."/>
            <person name="Lundell T."/>
            <person name="Morin E."/>
            <person name="Murat C."/>
            <person name="Riley R."/>
            <person name="Ohm R."/>
            <person name="Sun H."/>
            <person name="Tunlid A."/>
            <person name="Henrissat B."/>
            <person name="Grigoriev I.V."/>
            <person name="Hibbett D.S."/>
            <person name="Martin F."/>
        </authorList>
    </citation>
    <scope>NUCLEOTIDE SEQUENCE [LARGE SCALE GENOMIC DNA]</scope>
    <source>
        <strain evidence="4 5">FD-317 M1</strain>
    </source>
</reference>
<keyword evidence="1" id="KW-0175">Coiled coil</keyword>
<feature type="region of interest" description="Disordered" evidence="2">
    <location>
        <begin position="813"/>
        <end position="1043"/>
    </location>
</feature>
<feature type="compositionally biased region" description="Low complexity" evidence="2">
    <location>
        <begin position="703"/>
        <end position="717"/>
    </location>
</feature>
<feature type="compositionally biased region" description="Polar residues" evidence="2">
    <location>
        <begin position="1210"/>
        <end position="1220"/>
    </location>
</feature>
<evidence type="ECO:0000313" key="5">
    <source>
        <dbReference type="Proteomes" id="UP000053593"/>
    </source>
</evidence>
<feature type="domain" description="JmjC" evidence="3">
    <location>
        <begin position="187"/>
        <end position="353"/>
    </location>
</feature>
<dbReference type="EMBL" id="KN834789">
    <property type="protein sequence ID" value="KIK57690.1"/>
    <property type="molecule type" value="Genomic_DNA"/>
</dbReference>
<gene>
    <name evidence="4" type="ORF">GYMLUDRAFT_45855</name>
</gene>
<protein>
    <recommendedName>
        <fullName evidence="3">JmjC domain-containing protein</fullName>
    </recommendedName>
</protein>
<feature type="compositionally biased region" description="Basic and acidic residues" evidence="2">
    <location>
        <begin position="933"/>
        <end position="942"/>
    </location>
</feature>
<evidence type="ECO:0000256" key="2">
    <source>
        <dbReference type="SAM" id="MobiDB-lite"/>
    </source>
</evidence>